<feature type="transmembrane region" description="Helical" evidence="2">
    <location>
        <begin position="281"/>
        <end position="300"/>
    </location>
</feature>
<dbReference type="PANTHER" id="PTHR36354">
    <property type="entry name" value="IMPORT INNER MEMBRANE TRANSLOCASE SUBUNIT"/>
    <property type="match status" value="1"/>
</dbReference>
<sequence>MAWRKKALGLVGQVRGILITHCHDLNSQAIAAEFCNPMSWSQEALLPFAAAKATYLQRSASEGLRGILFSRTTKPFQQVLHSSQPASQRAGGVVVGSRIFRWNSDVGFAGFQAASNAFSVASRRGFSSFRNTLPGTQNKVQQGVVRTAVWRNKLLQSQSSKSWFLPVLGKRNFNVATLTERFRSSTEKVKENLLKAKQGVKKVGATEAARSNELLSGIMKPVNSTKQTVMGFREALGLQVEAFWKRNYLVMVGAVAVFACLLLWRIMFGIASLFVGLSEGMAKFGFLALAAGMVTIGAVVTRARYMINPDAVYRIAMRKLNTSAAVLEVMGAPLTGTDVRAYVMSGGGLRFKNFRPRLSGKRCFLIFPITGGERRGLVSIEVKKKKGQYDFKLLAVDIPTAGAEHRVYLIGDEAEYRVGGGLISVLRDPIVKAMAAQKEFEERDEREHEEDIQRAWEAEEARAQERLDKLERDAAATAAASKTPKEELPNPEVVPQEREAMKA</sequence>
<keyword evidence="2" id="KW-0812">Transmembrane</keyword>
<protein>
    <submittedName>
        <fullName evidence="3">Uncharacterized protein</fullName>
    </submittedName>
</protein>
<reference evidence="3" key="1">
    <citation type="submission" date="2024-02" db="EMBL/GenBank/DDBJ databases">
        <authorList>
            <consortium name="ELIXIR-Norway"/>
            <consortium name="Elixir Norway"/>
        </authorList>
    </citation>
    <scope>NUCLEOTIDE SEQUENCE</scope>
</reference>
<dbReference type="Proteomes" id="UP001497512">
    <property type="component" value="Chromosome 10"/>
</dbReference>
<keyword evidence="2" id="KW-0472">Membrane</keyword>
<name>A0ABP0TCU9_9BRYO</name>
<feature type="compositionally biased region" description="Basic and acidic residues" evidence="1">
    <location>
        <begin position="463"/>
        <end position="474"/>
    </location>
</feature>
<evidence type="ECO:0000256" key="1">
    <source>
        <dbReference type="SAM" id="MobiDB-lite"/>
    </source>
</evidence>
<gene>
    <name evidence="3" type="ORF">CSSPTR1EN2_LOCUS2020</name>
</gene>
<dbReference type="PANTHER" id="PTHR36354:SF2">
    <property type="entry name" value="IMPORT INNER MEMBRANE TRANSLOCASE SUBUNIT"/>
    <property type="match status" value="1"/>
</dbReference>
<organism evidence="3 4">
    <name type="scientific">Sphagnum troendelagicum</name>
    <dbReference type="NCBI Taxonomy" id="128251"/>
    <lineage>
        <taxon>Eukaryota</taxon>
        <taxon>Viridiplantae</taxon>
        <taxon>Streptophyta</taxon>
        <taxon>Embryophyta</taxon>
        <taxon>Bryophyta</taxon>
        <taxon>Sphagnophytina</taxon>
        <taxon>Sphagnopsida</taxon>
        <taxon>Sphagnales</taxon>
        <taxon>Sphagnaceae</taxon>
        <taxon>Sphagnum</taxon>
    </lineage>
</organism>
<feature type="region of interest" description="Disordered" evidence="1">
    <location>
        <begin position="463"/>
        <end position="503"/>
    </location>
</feature>
<keyword evidence="2" id="KW-1133">Transmembrane helix</keyword>
<evidence type="ECO:0000313" key="3">
    <source>
        <dbReference type="EMBL" id="CAK9193479.1"/>
    </source>
</evidence>
<keyword evidence="4" id="KW-1185">Reference proteome</keyword>
<evidence type="ECO:0000256" key="2">
    <source>
        <dbReference type="SAM" id="Phobius"/>
    </source>
</evidence>
<accession>A0ABP0TCU9</accession>
<proteinExistence type="predicted"/>
<feature type="transmembrane region" description="Helical" evidence="2">
    <location>
        <begin position="248"/>
        <end position="275"/>
    </location>
</feature>
<evidence type="ECO:0000313" key="4">
    <source>
        <dbReference type="Proteomes" id="UP001497512"/>
    </source>
</evidence>
<dbReference type="EMBL" id="OZ019902">
    <property type="protein sequence ID" value="CAK9193479.1"/>
    <property type="molecule type" value="Genomic_DNA"/>
</dbReference>